<dbReference type="AlphaFoldDB" id="A0A0L0F9N9"/>
<name>A0A0L0F9N9_9EUKA</name>
<dbReference type="Proteomes" id="UP000054560">
    <property type="component" value="Unassembled WGS sequence"/>
</dbReference>
<sequence length="190" mass="22736">MAADKFRALHEQAVSTTAAAERERVAKEKLMNEQLQRVMIQTHGNDLRRRVKTELQKHDLEQNARRSDMERRLRLLNIQENDLRDAALELLHTEEAERDAEVADDQTRAQAVDEHVRTMKNESVRLDEKAQRLTRQRQLKLEIRREQLRQMERQKGTRDFERNLQDVLKREREAIMREEGELARANKERH</sequence>
<evidence type="ECO:0000313" key="2">
    <source>
        <dbReference type="Proteomes" id="UP000054560"/>
    </source>
</evidence>
<proteinExistence type="predicted"/>
<evidence type="ECO:0000313" key="1">
    <source>
        <dbReference type="EMBL" id="KNC73439.1"/>
    </source>
</evidence>
<gene>
    <name evidence="1" type="ORF">SARC_14004</name>
</gene>
<dbReference type="GeneID" id="25914508"/>
<organism evidence="1 2">
    <name type="scientific">Sphaeroforma arctica JP610</name>
    <dbReference type="NCBI Taxonomy" id="667725"/>
    <lineage>
        <taxon>Eukaryota</taxon>
        <taxon>Ichthyosporea</taxon>
        <taxon>Ichthyophonida</taxon>
        <taxon>Sphaeroforma</taxon>
    </lineage>
</organism>
<dbReference type="RefSeq" id="XP_014147341.1">
    <property type="nucleotide sequence ID" value="XM_014291866.1"/>
</dbReference>
<dbReference type="EMBL" id="KQ245616">
    <property type="protein sequence ID" value="KNC73439.1"/>
    <property type="molecule type" value="Genomic_DNA"/>
</dbReference>
<keyword evidence="2" id="KW-1185">Reference proteome</keyword>
<protein>
    <submittedName>
        <fullName evidence="1">Uncharacterized protein</fullName>
    </submittedName>
</protein>
<reference evidence="1 2" key="1">
    <citation type="submission" date="2011-02" db="EMBL/GenBank/DDBJ databases">
        <title>The Genome Sequence of Sphaeroforma arctica JP610.</title>
        <authorList>
            <consortium name="The Broad Institute Genome Sequencing Platform"/>
            <person name="Russ C."/>
            <person name="Cuomo C."/>
            <person name="Young S.K."/>
            <person name="Zeng Q."/>
            <person name="Gargeya S."/>
            <person name="Alvarado L."/>
            <person name="Berlin A."/>
            <person name="Chapman S.B."/>
            <person name="Chen Z."/>
            <person name="Freedman E."/>
            <person name="Gellesch M."/>
            <person name="Goldberg J."/>
            <person name="Griggs A."/>
            <person name="Gujja S."/>
            <person name="Heilman E."/>
            <person name="Heiman D."/>
            <person name="Howarth C."/>
            <person name="Mehta T."/>
            <person name="Neiman D."/>
            <person name="Pearson M."/>
            <person name="Roberts A."/>
            <person name="Saif S."/>
            <person name="Shea T."/>
            <person name="Shenoy N."/>
            <person name="Sisk P."/>
            <person name="Stolte C."/>
            <person name="Sykes S."/>
            <person name="White J."/>
            <person name="Yandava C."/>
            <person name="Burger G."/>
            <person name="Gray M.W."/>
            <person name="Holland P.W.H."/>
            <person name="King N."/>
            <person name="Lang F.B.F."/>
            <person name="Roger A.J."/>
            <person name="Ruiz-Trillo I."/>
            <person name="Haas B."/>
            <person name="Nusbaum C."/>
            <person name="Birren B."/>
        </authorList>
    </citation>
    <scope>NUCLEOTIDE SEQUENCE [LARGE SCALE GENOMIC DNA]</scope>
    <source>
        <strain evidence="1 2">JP610</strain>
    </source>
</reference>
<accession>A0A0L0F9N9</accession>